<sequence length="65" mass="6783">MKINVNGEGREVAPGTLDKVLDELGYGGARVATAINETFVPTAARGQTELSDGDRLEIVAPRQGG</sequence>
<dbReference type="InterPro" id="IPR016155">
    <property type="entry name" value="Mopterin_synth/thiamin_S_b"/>
</dbReference>
<accession>A0A1M7IF48</accession>
<name>A0A1M7IF48_9RHOB</name>
<dbReference type="OrthoDB" id="197113at2"/>
<evidence type="ECO:0000313" key="2">
    <source>
        <dbReference type="Proteomes" id="UP000183974"/>
    </source>
</evidence>
<dbReference type="PANTHER" id="PTHR34472">
    <property type="entry name" value="SULFUR CARRIER PROTEIN THIS"/>
    <property type="match status" value="1"/>
</dbReference>
<dbReference type="Pfam" id="PF02597">
    <property type="entry name" value="ThiS"/>
    <property type="match status" value="1"/>
</dbReference>
<dbReference type="SUPFAM" id="SSF54285">
    <property type="entry name" value="MoaD/ThiS"/>
    <property type="match status" value="1"/>
</dbReference>
<dbReference type="PANTHER" id="PTHR34472:SF1">
    <property type="entry name" value="SULFUR CARRIER PROTEIN THIS"/>
    <property type="match status" value="1"/>
</dbReference>
<reference evidence="1 2" key="1">
    <citation type="submission" date="2016-11" db="EMBL/GenBank/DDBJ databases">
        <authorList>
            <person name="Jaros S."/>
            <person name="Januszkiewicz K."/>
            <person name="Wedrychowicz H."/>
        </authorList>
    </citation>
    <scope>NUCLEOTIDE SEQUENCE [LARGE SCALE GENOMIC DNA]</scope>
    <source>
        <strain evidence="1 2">DSM 29589</strain>
    </source>
</reference>
<dbReference type="Gene3D" id="3.10.20.30">
    <property type="match status" value="1"/>
</dbReference>
<dbReference type="AlphaFoldDB" id="A0A1M7IF48"/>
<organism evidence="1 2">
    <name type="scientific">Roseovarius pacificus</name>
    <dbReference type="NCBI Taxonomy" id="337701"/>
    <lineage>
        <taxon>Bacteria</taxon>
        <taxon>Pseudomonadati</taxon>
        <taxon>Pseudomonadota</taxon>
        <taxon>Alphaproteobacteria</taxon>
        <taxon>Rhodobacterales</taxon>
        <taxon>Roseobacteraceae</taxon>
        <taxon>Roseovarius</taxon>
    </lineage>
</organism>
<dbReference type="NCBIfam" id="TIGR01683">
    <property type="entry name" value="thiS"/>
    <property type="match status" value="1"/>
</dbReference>
<dbReference type="InterPro" id="IPR003749">
    <property type="entry name" value="ThiS/MoaD-like"/>
</dbReference>
<dbReference type="EMBL" id="FRBR01000015">
    <property type="protein sequence ID" value="SHM39067.1"/>
    <property type="molecule type" value="Genomic_DNA"/>
</dbReference>
<dbReference type="STRING" id="337701.SAMN05444398_11550"/>
<dbReference type="InterPro" id="IPR012675">
    <property type="entry name" value="Beta-grasp_dom_sf"/>
</dbReference>
<protein>
    <submittedName>
        <fullName evidence="1">Sulfur carrier protein</fullName>
    </submittedName>
</protein>
<proteinExistence type="predicted"/>
<gene>
    <name evidence="1" type="ORF">SAMN05444398_11550</name>
</gene>
<dbReference type="RefSeq" id="WP_073036926.1">
    <property type="nucleotide sequence ID" value="NZ_BMLR01000015.1"/>
</dbReference>
<evidence type="ECO:0000313" key="1">
    <source>
        <dbReference type="EMBL" id="SHM39067.1"/>
    </source>
</evidence>
<dbReference type="Proteomes" id="UP000183974">
    <property type="component" value="Unassembled WGS sequence"/>
</dbReference>
<keyword evidence="2" id="KW-1185">Reference proteome</keyword>
<dbReference type="InterPro" id="IPR010035">
    <property type="entry name" value="Thi_S"/>
</dbReference>
<dbReference type="CDD" id="cd00565">
    <property type="entry name" value="Ubl_ThiS"/>
    <property type="match status" value="1"/>
</dbReference>